<evidence type="ECO:0000256" key="3">
    <source>
        <dbReference type="ARBA" id="ARBA00023002"/>
    </source>
</evidence>
<evidence type="ECO:0000256" key="4">
    <source>
        <dbReference type="ARBA" id="ARBA00023027"/>
    </source>
</evidence>
<protein>
    <recommendedName>
        <fullName evidence="2 5">Alanine dehydrogenase</fullName>
        <ecNumber evidence="2 5">1.4.1.1</ecNumber>
    </recommendedName>
</protein>
<dbReference type="FunFam" id="3.40.50.720:FF:000049">
    <property type="entry name" value="Alanine dehydrogenase"/>
    <property type="match status" value="1"/>
</dbReference>
<evidence type="ECO:0000313" key="12">
    <source>
        <dbReference type="Proteomes" id="UP000320496"/>
    </source>
</evidence>
<feature type="domain" description="Alanine dehydrogenase/pyridine nucleotide transhydrogenase N-terminal" evidence="10">
    <location>
        <begin position="4"/>
        <end position="137"/>
    </location>
</feature>
<dbReference type="PIRSF" id="PIRSF000183">
    <property type="entry name" value="Alanine_dh"/>
    <property type="match status" value="1"/>
</dbReference>
<sequence>MIVGVPREIKQDEYRVGMLPVGVEELTRAGHRVLVEAGAGQGSGIPDEQYAIQGAEIVESAEEVYGQAEMIVKVKEPQPEEIALLRPEQIMFTYFHFAADEELTKAVQESRITAVAYETLRGPTGNLPCLTPMSEVAGRMSIQEGAKYLESPQLGRGILLGGVPGVPPAHILILGGGVVGKNAAQIAAGFQADVVIMDVNVDRLRYLEDIMPANVNTLFSDRHNIREQLQLADLVVGAVLIPGARAPMLVTASDLELMKPGSVIIDVCIDQGGCLETSRPTTHSDPTYVVDGIVHYCVTNMPGAVGRTSTYALCNVTFPYAHRIANLGLREACAQDAGLSEAINMHNGHIVNKAVAETFGTEAADFE</sequence>
<comment type="similarity">
    <text evidence="1 5">Belongs to the AlaDH/PNT family.</text>
</comment>
<dbReference type="RefSeq" id="WP_145367081.1">
    <property type="nucleotide sequence ID" value="NZ_CP036275.1"/>
</dbReference>
<feature type="active site" description="Proton donor/acceptor" evidence="6">
    <location>
        <position position="96"/>
    </location>
</feature>
<keyword evidence="3 5" id="KW-0560">Oxidoreductase</keyword>
<evidence type="ECO:0000313" key="11">
    <source>
        <dbReference type="EMBL" id="QDU36417.1"/>
    </source>
</evidence>
<evidence type="ECO:0000259" key="9">
    <source>
        <dbReference type="SMART" id="SM01002"/>
    </source>
</evidence>
<keyword evidence="4 5" id="KW-0520">NAD</keyword>
<dbReference type="SMART" id="SM01003">
    <property type="entry name" value="AlaDh_PNT_N"/>
    <property type="match status" value="1"/>
</dbReference>
<dbReference type="OrthoDB" id="9804592at2"/>
<gene>
    <name evidence="11" type="primary">ald</name>
    <name evidence="11" type="ORF">Mal4_07030</name>
</gene>
<evidence type="ECO:0000256" key="2">
    <source>
        <dbReference type="ARBA" id="ARBA00012897"/>
    </source>
</evidence>
<feature type="binding site" evidence="8">
    <location>
        <position position="203"/>
    </location>
    <ligand>
        <name>NAD(+)</name>
        <dbReference type="ChEBI" id="CHEBI:57540"/>
    </ligand>
</feature>
<dbReference type="PANTHER" id="PTHR42795">
    <property type="entry name" value="ALANINE DEHYDROGENASE"/>
    <property type="match status" value="1"/>
</dbReference>
<evidence type="ECO:0000256" key="5">
    <source>
        <dbReference type="PIRNR" id="PIRNR000183"/>
    </source>
</evidence>
<dbReference type="SUPFAM" id="SSF52283">
    <property type="entry name" value="Formate/glycerate dehydrogenase catalytic domain-like"/>
    <property type="match status" value="1"/>
</dbReference>
<evidence type="ECO:0000259" key="10">
    <source>
        <dbReference type="SMART" id="SM01003"/>
    </source>
</evidence>
<feature type="binding site" evidence="8">
    <location>
        <position position="198"/>
    </location>
    <ligand>
        <name>NAD(+)</name>
        <dbReference type="ChEBI" id="CHEBI:57540"/>
    </ligand>
</feature>
<dbReference type="Proteomes" id="UP000320496">
    <property type="component" value="Chromosome"/>
</dbReference>
<dbReference type="SMART" id="SM01002">
    <property type="entry name" value="AlaDh_PNT_C"/>
    <property type="match status" value="1"/>
</dbReference>
<feature type="active site" description="Proton donor/acceptor" evidence="6">
    <location>
        <position position="270"/>
    </location>
</feature>
<feature type="binding site" evidence="8">
    <location>
        <begin position="298"/>
        <end position="301"/>
    </location>
    <ligand>
        <name>NAD(+)</name>
        <dbReference type="ChEBI" id="CHEBI:57540"/>
    </ligand>
</feature>
<evidence type="ECO:0000256" key="8">
    <source>
        <dbReference type="PIRSR" id="PIRSR000183-3"/>
    </source>
</evidence>
<dbReference type="Pfam" id="PF05222">
    <property type="entry name" value="AlaDh_PNT_N"/>
    <property type="match status" value="1"/>
</dbReference>
<keyword evidence="8" id="KW-0547">Nucleotide-binding</keyword>
<feature type="binding site" evidence="8">
    <location>
        <begin position="239"/>
        <end position="240"/>
    </location>
    <ligand>
        <name>NAD(+)</name>
        <dbReference type="ChEBI" id="CHEBI:57540"/>
    </ligand>
</feature>
<dbReference type="InterPro" id="IPR007886">
    <property type="entry name" value="AlaDH/PNT_N"/>
</dbReference>
<evidence type="ECO:0000256" key="7">
    <source>
        <dbReference type="PIRSR" id="PIRSR000183-2"/>
    </source>
</evidence>
<dbReference type="GO" id="GO:0000166">
    <property type="term" value="F:nucleotide binding"/>
    <property type="evidence" value="ECO:0007669"/>
    <property type="project" value="UniProtKB-KW"/>
</dbReference>
<feature type="binding site" evidence="8">
    <location>
        <begin position="267"/>
        <end position="270"/>
    </location>
    <ligand>
        <name>NAD(+)</name>
        <dbReference type="ChEBI" id="CHEBI:57540"/>
    </ligand>
</feature>
<dbReference type="GO" id="GO:0005886">
    <property type="term" value="C:plasma membrane"/>
    <property type="evidence" value="ECO:0007669"/>
    <property type="project" value="TreeGrafter"/>
</dbReference>
<organism evidence="11 12">
    <name type="scientific">Maioricimonas rarisocia</name>
    <dbReference type="NCBI Taxonomy" id="2528026"/>
    <lineage>
        <taxon>Bacteria</taxon>
        <taxon>Pseudomonadati</taxon>
        <taxon>Planctomycetota</taxon>
        <taxon>Planctomycetia</taxon>
        <taxon>Planctomycetales</taxon>
        <taxon>Planctomycetaceae</taxon>
        <taxon>Maioricimonas</taxon>
    </lineage>
</organism>
<name>A0A517Z1Q2_9PLAN</name>
<proteinExistence type="inferred from homology"/>
<evidence type="ECO:0000256" key="1">
    <source>
        <dbReference type="ARBA" id="ARBA00005689"/>
    </source>
</evidence>
<feature type="binding site" evidence="7">
    <location>
        <position position="15"/>
    </location>
    <ligand>
        <name>substrate</name>
    </ligand>
</feature>
<dbReference type="KEGG" id="mri:Mal4_07030"/>
<feature type="binding site" evidence="8">
    <location>
        <position position="279"/>
    </location>
    <ligand>
        <name>NAD(+)</name>
        <dbReference type="ChEBI" id="CHEBI:57540"/>
    </ligand>
</feature>
<dbReference type="EMBL" id="CP036275">
    <property type="protein sequence ID" value="QDU36417.1"/>
    <property type="molecule type" value="Genomic_DNA"/>
</dbReference>
<feature type="binding site" evidence="8">
    <location>
        <position position="134"/>
    </location>
    <ligand>
        <name>NAD(+)</name>
        <dbReference type="ChEBI" id="CHEBI:57540"/>
    </ligand>
</feature>
<dbReference type="SUPFAM" id="SSF51735">
    <property type="entry name" value="NAD(P)-binding Rossmann-fold domains"/>
    <property type="match status" value="1"/>
</dbReference>
<dbReference type="CDD" id="cd05305">
    <property type="entry name" value="L-AlaDH"/>
    <property type="match status" value="1"/>
</dbReference>
<dbReference type="GO" id="GO:0042853">
    <property type="term" value="P:L-alanine catabolic process"/>
    <property type="evidence" value="ECO:0007669"/>
    <property type="project" value="InterPro"/>
</dbReference>
<dbReference type="Gene3D" id="3.40.50.720">
    <property type="entry name" value="NAD(P)-binding Rossmann-like Domain"/>
    <property type="match status" value="2"/>
</dbReference>
<dbReference type="InterPro" id="IPR008141">
    <property type="entry name" value="Ala_DH"/>
</dbReference>
<dbReference type="InterPro" id="IPR036291">
    <property type="entry name" value="NAD(P)-bd_dom_sf"/>
</dbReference>
<dbReference type="Pfam" id="PF01262">
    <property type="entry name" value="AlaDh_PNT_C"/>
    <property type="match status" value="1"/>
</dbReference>
<feature type="binding site" evidence="8">
    <location>
        <position position="220"/>
    </location>
    <ligand>
        <name>NAD(+)</name>
        <dbReference type="ChEBI" id="CHEBI:57540"/>
    </ligand>
</feature>
<dbReference type="EC" id="1.4.1.1" evidence="2 5"/>
<dbReference type="AlphaFoldDB" id="A0A517Z1Q2"/>
<evidence type="ECO:0000256" key="6">
    <source>
        <dbReference type="PIRSR" id="PIRSR000183-1"/>
    </source>
</evidence>
<keyword evidence="12" id="KW-1185">Reference proteome</keyword>
<feature type="domain" description="Alanine dehydrogenase/pyridine nucleotide transhydrogenase NAD(H)-binding" evidence="9">
    <location>
        <begin position="149"/>
        <end position="297"/>
    </location>
</feature>
<comment type="catalytic activity">
    <reaction evidence="5">
        <text>L-alanine + NAD(+) + H2O = pyruvate + NH4(+) + NADH + H(+)</text>
        <dbReference type="Rhea" id="RHEA:18405"/>
        <dbReference type="ChEBI" id="CHEBI:15361"/>
        <dbReference type="ChEBI" id="CHEBI:15377"/>
        <dbReference type="ChEBI" id="CHEBI:15378"/>
        <dbReference type="ChEBI" id="CHEBI:28938"/>
        <dbReference type="ChEBI" id="CHEBI:57540"/>
        <dbReference type="ChEBI" id="CHEBI:57945"/>
        <dbReference type="ChEBI" id="CHEBI:57972"/>
        <dbReference type="EC" id="1.4.1.1"/>
    </reaction>
</comment>
<dbReference type="PANTHER" id="PTHR42795:SF1">
    <property type="entry name" value="ALANINE DEHYDROGENASE"/>
    <property type="match status" value="1"/>
</dbReference>
<dbReference type="NCBIfam" id="TIGR00518">
    <property type="entry name" value="alaDH"/>
    <property type="match status" value="1"/>
</dbReference>
<feature type="binding site" evidence="7">
    <location>
        <position position="75"/>
    </location>
    <ligand>
        <name>substrate</name>
    </ligand>
</feature>
<dbReference type="InterPro" id="IPR007698">
    <property type="entry name" value="AlaDH/PNT_NAD(H)-bd"/>
</dbReference>
<reference evidence="11 12" key="1">
    <citation type="submission" date="2019-02" db="EMBL/GenBank/DDBJ databases">
        <title>Deep-cultivation of Planctomycetes and their phenomic and genomic characterization uncovers novel biology.</title>
        <authorList>
            <person name="Wiegand S."/>
            <person name="Jogler M."/>
            <person name="Boedeker C."/>
            <person name="Pinto D."/>
            <person name="Vollmers J."/>
            <person name="Rivas-Marin E."/>
            <person name="Kohn T."/>
            <person name="Peeters S.H."/>
            <person name="Heuer A."/>
            <person name="Rast P."/>
            <person name="Oberbeckmann S."/>
            <person name="Bunk B."/>
            <person name="Jeske O."/>
            <person name="Meyerdierks A."/>
            <person name="Storesund J.E."/>
            <person name="Kallscheuer N."/>
            <person name="Luecker S."/>
            <person name="Lage O.M."/>
            <person name="Pohl T."/>
            <person name="Merkel B.J."/>
            <person name="Hornburger P."/>
            <person name="Mueller R.-W."/>
            <person name="Bruemmer F."/>
            <person name="Labrenz M."/>
            <person name="Spormann A.M."/>
            <person name="Op den Camp H."/>
            <person name="Overmann J."/>
            <person name="Amann R."/>
            <person name="Jetten M.S.M."/>
            <person name="Mascher T."/>
            <person name="Medema M.H."/>
            <person name="Devos D.P."/>
            <person name="Kaster A.-K."/>
            <person name="Ovreas L."/>
            <person name="Rohde M."/>
            <person name="Galperin M.Y."/>
            <person name="Jogler C."/>
        </authorList>
    </citation>
    <scope>NUCLEOTIDE SEQUENCE [LARGE SCALE GENOMIC DNA]</scope>
    <source>
        <strain evidence="11 12">Mal4</strain>
    </source>
</reference>
<accession>A0A517Z1Q2</accession>
<dbReference type="GO" id="GO:0000286">
    <property type="term" value="F:alanine dehydrogenase activity"/>
    <property type="evidence" value="ECO:0007669"/>
    <property type="project" value="UniProtKB-UniRule"/>
</dbReference>